<keyword evidence="3" id="KW-1185">Reference proteome</keyword>
<organism evidence="2 3">
    <name type="scientific">Phyllosticta citricarpa</name>
    <dbReference type="NCBI Taxonomy" id="55181"/>
    <lineage>
        <taxon>Eukaryota</taxon>
        <taxon>Fungi</taxon>
        <taxon>Dikarya</taxon>
        <taxon>Ascomycota</taxon>
        <taxon>Pezizomycotina</taxon>
        <taxon>Dothideomycetes</taxon>
        <taxon>Dothideomycetes incertae sedis</taxon>
        <taxon>Botryosphaeriales</taxon>
        <taxon>Phyllostictaceae</taxon>
        <taxon>Phyllosticta</taxon>
    </lineage>
</organism>
<evidence type="ECO:0000313" key="3">
    <source>
        <dbReference type="Proteomes" id="UP001365128"/>
    </source>
</evidence>
<dbReference type="Proteomes" id="UP001365128">
    <property type="component" value="Unassembled WGS sequence"/>
</dbReference>
<dbReference type="EMBL" id="JBBPDW010000049">
    <property type="protein sequence ID" value="KAK7532712.1"/>
    <property type="molecule type" value="Genomic_DNA"/>
</dbReference>
<feature type="chain" id="PRO_5047052641" description="Secreted protein" evidence="1">
    <location>
        <begin position="30"/>
        <end position="194"/>
    </location>
</feature>
<evidence type="ECO:0000256" key="1">
    <source>
        <dbReference type="SAM" id="SignalP"/>
    </source>
</evidence>
<gene>
    <name evidence="2" type="ORF">IWX46DRAFT_630438</name>
</gene>
<evidence type="ECO:0008006" key="4">
    <source>
        <dbReference type="Google" id="ProtNLM"/>
    </source>
</evidence>
<protein>
    <recommendedName>
        <fullName evidence="4">Secreted protein</fullName>
    </recommendedName>
</protein>
<name>A0ABR1LG69_9PEZI</name>
<sequence length="194" mass="21404">MAFSASPTMFFLSFCASFVLLSSITSVKTKHKLPALNGGRQKGRPRYRRLSSPVDSGCRFEEDAHKCSTRLQLSSLSTLRSNALTNALQIKKEKQWCVKLCQCRHGLQTRTPTTCPVLSRLEQATNPAPINVTVFSSQKAHHAYGIAEFAASSIAGSWALGYWAPGASTCPRKSAAEHHRLTKLVMRRALQRTP</sequence>
<feature type="signal peptide" evidence="1">
    <location>
        <begin position="1"/>
        <end position="29"/>
    </location>
</feature>
<reference evidence="2 3" key="1">
    <citation type="submission" date="2024-04" db="EMBL/GenBank/DDBJ databases">
        <title>Phyllosticta paracitricarpa is synonymous to the EU quarantine fungus P. citricarpa based on phylogenomic analyses.</title>
        <authorList>
            <consortium name="Lawrence Berkeley National Laboratory"/>
            <person name="Van Ingen-Buijs V.A."/>
            <person name="Van Westerhoven A.C."/>
            <person name="Haridas S."/>
            <person name="Skiadas P."/>
            <person name="Martin F."/>
            <person name="Groenewald J.Z."/>
            <person name="Crous P.W."/>
            <person name="Seidl M.F."/>
        </authorList>
    </citation>
    <scope>NUCLEOTIDE SEQUENCE [LARGE SCALE GENOMIC DNA]</scope>
    <source>
        <strain evidence="2 3">CBS 122670</strain>
    </source>
</reference>
<accession>A0ABR1LG69</accession>
<proteinExistence type="predicted"/>
<evidence type="ECO:0000313" key="2">
    <source>
        <dbReference type="EMBL" id="KAK7532712.1"/>
    </source>
</evidence>
<keyword evidence="1" id="KW-0732">Signal</keyword>
<comment type="caution">
    <text evidence="2">The sequence shown here is derived from an EMBL/GenBank/DDBJ whole genome shotgun (WGS) entry which is preliminary data.</text>
</comment>